<reference evidence="2" key="2">
    <citation type="journal article" date="2015" name="Data Brief">
        <title>Shoot transcriptome of the giant reed, Arundo donax.</title>
        <authorList>
            <person name="Barrero R.A."/>
            <person name="Guerrero F.D."/>
            <person name="Moolhuijzen P."/>
            <person name="Goolsby J.A."/>
            <person name="Tidwell J."/>
            <person name="Bellgard S.E."/>
            <person name="Bellgard M.I."/>
        </authorList>
    </citation>
    <scope>NUCLEOTIDE SEQUENCE</scope>
    <source>
        <tissue evidence="2">Shoot tissue taken approximately 20 cm above the soil surface</tissue>
    </source>
</reference>
<reference evidence="2" key="1">
    <citation type="submission" date="2014-09" db="EMBL/GenBank/DDBJ databases">
        <authorList>
            <person name="Magalhaes I.L.F."/>
            <person name="Oliveira U."/>
            <person name="Santos F.R."/>
            <person name="Vidigal T.H.D.A."/>
            <person name="Brescovit A.D."/>
            <person name="Santos A.J."/>
        </authorList>
    </citation>
    <scope>NUCLEOTIDE SEQUENCE</scope>
    <source>
        <tissue evidence="2">Shoot tissue taken approximately 20 cm above the soil surface</tissue>
    </source>
</reference>
<name>A0A0A9EB53_ARUDO</name>
<sequence length="103" mass="10665">MAAYIFLLDPTAPMPMSLRSSNVIRGSTSSSTSWISNTGAYRASPSPSSHAFTPPHPIAEGSRLFGRPQSAKPSDSSPLASRLPETLALAAAAAAESDWSSSS</sequence>
<protein>
    <submittedName>
        <fullName evidence="2">Uncharacterized protein</fullName>
    </submittedName>
</protein>
<evidence type="ECO:0000313" key="2">
    <source>
        <dbReference type="EMBL" id="JAD95120.1"/>
    </source>
</evidence>
<evidence type="ECO:0000256" key="1">
    <source>
        <dbReference type="SAM" id="MobiDB-lite"/>
    </source>
</evidence>
<proteinExistence type="predicted"/>
<dbReference type="AlphaFoldDB" id="A0A0A9EB53"/>
<dbReference type="EMBL" id="GBRH01202775">
    <property type="protein sequence ID" value="JAD95120.1"/>
    <property type="molecule type" value="Transcribed_RNA"/>
</dbReference>
<organism evidence="2">
    <name type="scientific">Arundo donax</name>
    <name type="common">Giant reed</name>
    <name type="synonym">Donax arundinaceus</name>
    <dbReference type="NCBI Taxonomy" id="35708"/>
    <lineage>
        <taxon>Eukaryota</taxon>
        <taxon>Viridiplantae</taxon>
        <taxon>Streptophyta</taxon>
        <taxon>Embryophyta</taxon>
        <taxon>Tracheophyta</taxon>
        <taxon>Spermatophyta</taxon>
        <taxon>Magnoliopsida</taxon>
        <taxon>Liliopsida</taxon>
        <taxon>Poales</taxon>
        <taxon>Poaceae</taxon>
        <taxon>PACMAD clade</taxon>
        <taxon>Arundinoideae</taxon>
        <taxon>Arundineae</taxon>
        <taxon>Arundo</taxon>
    </lineage>
</organism>
<feature type="compositionally biased region" description="Low complexity" evidence="1">
    <location>
        <begin position="20"/>
        <end position="39"/>
    </location>
</feature>
<accession>A0A0A9EB53</accession>
<feature type="region of interest" description="Disordered" evidence="1">
    <location>
        <begin position="20"/>
        <end position="82"/>
    </location>
</feature>